<proteinExistence type="predicted"/>
<reference evidence="1 2" key="1">
    <citation type="submission" date="2015-12" db="EMBL/GenBank/DDBJ databases">
        <title>The genome of Folsomia candida.</title>
        <authorList>
            <person name="Faddeeva A."/>
            <person name="Derks M.F."/>
            <person name="Anvar Y."/>
            <person name="Smit S."/>
            <person name="Van Straalen N."/>
            <person name="Roelofs D."/>
        </authorList>
    </citation>
    <scope>NUCLEOTIDE SEQUENCE [LARGE SCALE GENOMIC DNA]</scope>
    <source>
        <strain evidence="1 2">VU population</strain>
        <tissue evidence="1">Whole body</tissue>
    </source>
</reference>
<organism evidence="1 2">
    <name type="scientific">Folsomia candida</name>
    <name type="common">Springtail</name>
    <dbReference type="NCBI Taxonomy" id="158441"/>
    <lineage>
        <taxon>Eukaryota</taxon>
        <taxon>Metazoa</taxon>
        <taxon>Ecdysozoa</taxon>
        <taxon>Arthropoda</taxon>
        <taxon>Hexapoda</taxon>
        <taxon>Collembola</taxon>
        <taxon>Entomobryomorpha</taxon>
        <taxon>Isotomoidea</taxon>
        <taxon>Isotomidae</taxon>
        <taxon>Proisotominae</taxon>
        <taxon>Folsomia</taxon>
    </lineage>
</organism>
<dbReference type="AlphaFoldDB" id="A0A226F434"/>
<dbReference type="OrthoDB" id="190835at2759"/>
<keyword evidence="2" id="KW-1185">Reference proteome</keyword>
<dbReference type="InterPro" id="IPR013783">
    <property type="entry name" value="Ig-like_fold"/>
</dbReference>
<evidence type="ECO:0000313" key="2">
    <source>
        <dbReference type="Proteomes" id="UP000198287"/>
    </source>
</evidence>
<dbReference type="STRING" id="158441.A0A226F434"/>
<comment type="caution">
    <text evidence="1">The sequence shown here is derived from an EMBL/GenBank/DDBJ whole genome shotgun (WGS) entry which is preliminary data.</text>
</comment>
<dbReference type="EMBL" id="LNIX01000001">
    <property type="protein sequence ID" value="OXA64533.1"/>
    <property type="molecule type" value="Genomic_DNA"/>
</dbReference>
<protein>
    <submittedName>
        <fullName evidence="1">Uncharacterized protein</fullName>
    </submittedName>
</protein>
<gene>
    <name evidence="1" type="ORF">Fcan01_02427</name>
</gene>
<dbReference type="Gene3D" id="2.60.40.10">
    <property type="entry name" value="Immunoglobulins"/>
    <property type="match status" value="1"/>
</dbReference>
<evidence type="ECO:0000313" key="1">
    <source>
        <dbReference type="EMBL" id="OXA64533.1"/>
    </source>
</evidence>
<name>A0A226F434_FOLCA</name>
<accession>A0A226F434</accession>
<dbReference type="Proteomes" id="UP000198287">
    <property type="component" value="Unassembled WGS sequence"/>
</dbReference>
<sequence>MKVENRKLDLMKGYCLSHNEEHIKLWSRCALNAKSFSLIFLEGEGSVTVDDAVESTPESTHNIFSSLQSGPFSPASTGDPYFDSTVPRNVTALVGKTAYLGCRVKNLGNRTVQVAEKALVQDVE</sequence>